<protein>
    <submittedName>
        <fullName evidence="2">Dipeptidyl aminopeptidase</fullName>
    </submittedName>
</protein>
<dbReference type="InterPro" id="IPR029058">
    <property type="entry name" value="AB_hydrolase_fold"/>
</dbReference>
<sequence length="451" mass="49945">MEIDFKEDRVGGFNYELFRTVSSPAAEMGETLAVADRIEDDDTESWLNGFSRAAKRVHDRAVTYAENGFPASASRAFMRAGNFYRASIFYALTSDPRREEHWRVSRDCFRRAMELHSTPVRTVDIPFGDAGLPGYFFSAGAGHRPTLLAIGGFDSTAEEVALWIGLEAQNHGWNCLVFEGPGQWGALYDNPGLTMIPDYERPVSAAIDFAGTLPEVDPERIALVGYSLGGYFAPRAFAFDRRIAACVANSFMPSIAEPWTSLWPRSLAELKGDAFDAAFAEVAKTNPGAAWTFDHGQWALGFDRPSGFLDIWKDYTVFDLAERFDRPFLNICGESELARFKEGRGTAEWTNRQLAFLADVPGYCEAYVFTDEEGASTHCQMGGIRQGAAVTMSWLQNVLGDHAARADENVRRGSKVLHPDLERVMRSVFGDPVDDGLKKLLARPAGRPLAI</sequence>
<dbReference type="GO" id="GO:0004177">
    <property type="term" value="F:aminopeptidase activity"/>
    <property type="evidence" value="ECO:0007669"/>
    <property type="project" value="UniProtKB-KW"/>
</dbReference>
<evidence type="ECO:0000313" key="2">
    <source>
        <dbReference type="EMBL" id="MWA04927.1"/>
    </source>
</evidence>
<gene>
    <name evidence="2" type="ORF">F8568_032100</name>
</gene>
<dbReference type="PANTHER" id="PTHR22946">
    <property type="entry name" value="DIENELACTONE HYDROLASE DOMAIN-CONTAINING PROTEIN-RELATED"/>
    <property type="match status" value="1"/>
</dbReference>
<reference evidence="2" key="1">
    <citation type="submission" date="2019-12" db="EMBL/GenBank/DDBJ databases">
        <title>Actinomadura physcomitrii sp. nov., a novel actinomycete isolated from moss [Physcomitrium sphaericum (Ludw) Fuernr].</title>
        <authorList>
            <person name="Zhuang X."/>
        </authorList>
    </citation>
    <scope>NUCLEOTIDE SEQUENCE [LARGE SCALE GENOMIC DNA]</scope>
    <source>
        <strain evidence="2">LD22</strain>
    </source>
</reference>
<evidence type="ECO:0000256" key="1">
    <source>
        <dbReference type="ARBA" id="ARBA00008645"/>
    </source>
</evidence>
<dbReference type="PANTHER" id="PTHR22946:SF12">
    <property type="entry name" value="CONIDIAL PIGMENT BIOSYNTHESIS PROTEIN AYG1 (AFU_ORTHOLOGUE AFUA_2G17550)"/>
    <property type="match status" value="1"/>
</dbReference>
<dbReference type="SUPFAM" id="SSF53474">
    <property type="entry name" value="alpha/beta-Hydrolases"/>
    <property type="match status" value="1"/>
</dbReference>
<dbReference type="RefSeq" id="WP_151597433.1">
    <property type="nucleotide sequence ID" value="NZ_WBMS02000032.1"/>
</dbReference>
<evidence type="ECO:0000313" key="3">
    <source>
        <dbReference type="Proteomes" id="UP000462055"/>
    </source>
</evidence>
<dbReference type="Gene3D" id="3.40.50.1820">
    <property type="entry name" value="alpha/beta hydrolase"/>
    <property type="match status" value="1"/>
</dbReference>
<dbReference type="InterPro" id="IPR050261">
    <property type="entry name" value="FrsA_esterase"/>
</dbReference>
<accession>A0A6I4MLS7</accession>
<organism evidence="2 3">
    <name type="scientific">Actinomadura physcomitrii</name>
    <dbReference type="NCBI Taxonomy" id="2650748"/>
    <lineage>
        <taxon>Bacteria</taxon>
        <taxon>Bacillati</taxon>
        <taxon>Actinomycetota</taxon>
        <taxon>Actinomycetes</taxon>
        <taxon>Streptosporangiales</taxon>
        <taxon>Thermomonosporaceae</taxon>
        <taxon>Actinomadura</taxon>
    </lineage>
</organism>
<keyword evidence="2" id="KW-0645">Protease</keyword>
<keyword evidence="3" id="KW-1185">Reference proteome</keyword>
<name>A0A6I4MLS7_9ACTN</name>
<dbReference type="Gene3D" id="1.20.1440.110">
    <property type="entry name" value="acylaminoacyl peptidase"/>
    <property type="match status" value="1"/>
</dbReference>
<comment type="caution">
    <text evidence="2">The sequence shown here is derived from an EMBL/GenBank/DDBJ whole genome shotgun (WGS) entry which is preliminary data.</text>
</comment>
<dbReference type="AlphaFoldDB" id="A0A6I4MLS7"/>
<dbReference type="EMBL" id="WBMS02000032">
    <property type="protein sequence ID" value="MWA04927.1"/>
    <property type="molecule type" value="Genomic_DNA"/>
</dbReference>
<dbReference type="Proteomes" id="UP000462055">
    <property type="component" value="Unassembled WGS sequence"/>
</dbReference>
<keyword evidence="2" id="KW-0031">Aminopeptidase</keyword>
<comment type="similarity">
    <text evidence="1">Belongs to the AB hydrolase superfamily.</text>
</comment>
<keyword evidence="2" id="KW-0378">Hydrolase</keyword>
<proteinExistence type="inferred from homology"/>